<proteinExistence type="predicted"/>
<reference evidence="2 3" key="1">
    <citation type="journal article" date="2013" name="Science">
        <title>Pandoraviruses: amoeba viruses with genomes up to 2.5 Mb reaching that of parasitic eukaryotes.</title>
        <authorList>
            <person name="Philippe N."/>
            <person name="Legendre M."/>
            <person name="Doutre G."/>
            <person name="Coute Y."/>
            <person name="Poirot O."/>
            <person name="Lescot M."/>
            <person name="Arslan D."/>
            <person name="Seltzer V."/>
            <person name="Bertaux L."/>
            <person name="Bruley C."/>
            <person name="Garin J."/>
            <person name="Claverie J.M."/>
            <person name="Abergel C."/>
        </authorList>
    </citation>
    <scope>NUCLEOTIDE SEQUENCE [LARGE SCALE GENOMIC DNA]</scope>
</reference>
<accession>S4W0M5</accession>
<feature type="region of interest" description="Disordered" evidence="1">
    <location>
        <begin position="34"/>
        <end position="61"/>
    </location>
</feature>
<name>S4W0M5_9VIRU</name>
<evidence type="ECO:0000256" key="1">
    <source>
        <dbReference type="SAM" id="MobiDB-lite"/>
    </source>
</evidence>
<evidence type="ECO:0000313" key="2">
    <source>
        <dbReference type="EMBL" id="AGO83927.2"/>
    </source>
</evidence>
<organism evidence="2 3">
    <name type="scientific">Pandoravirus salinus</name>
    <dbReference type="NCBI Taxonomy" id="1349410"/>
    <lineage>
        <taxon>Viruses</taxon>
        <taxon>Pandoravirus</taxon>
    </lineage>
</organism>
<dbReference type="GeneID" id="16605714"/>
<dbReference type="KEGG" id="vg:16605714"/>
<feature type="region of interest" description="Disordered" evidence="1">
    <location>
        <begin position="252"/>
        <end position="298"/>
    </location>
</feature>
<dbReference type="EMBL" id="KC977571">
    <property type="protein sequence ID" value="AGO83927.2"/>
    <property type="molecule type" value="Genomic_DNA"/>
</dbReference>
<keyword evidence="3" id="KW-1185">Reference proteome</keyword>
<protein>
    <submittedName>
        <fullName evidence="2">Uncharacterized protein</fullName>
    </submittedName>
</protein>
<gene>
    <name evidence="2" type="ORF">psal_cds_313</name>
</gene>
<evidence type="ECO:0000313" key="3">
    <source>
        <dbReference type="Proteomes" id="UP000204584"/>
    </source>
</evidence>
<sequence>MERSLSLSSGHRHRFARAHARDGLWRSAQIRPDGSELLAGGNRPARGARGRQDRPANPMEVPDAPAVEAMRSDQNREDAALEWRDWSVLARARGLVLRPRDYAALAPGTVMLVVPIDRAVRERHNNEASGRASLGPQEAAAFFGPSIEVVVPTGRVWLERDHVRVAMPAACLAARWKSPGGTIAAAGYYSLGRASDMRAGGVDIAEATEQDNEIRWRSGAGLADGCLCQGSGVHRTRFMRWSDVMDMPPVYVRSPADDDKSAHDTTERVDKSDNQAARNVTEQASKSDNNVDDPDSPRVVVATQVERILTEALVRQSDQDGPRTMHEITPVWLDDAISYLDDL</sequence>
<dbReference type="RefSeq" id="YP_008436993.2">
    <property type="nucleotide sequence ID" value="NC_022098.1"/>
</dbReference>
<feature type="compositionally biased region" description="Basic and acidic residues" evidence="1">
    <location>
        <begin position="255"/>
        <end position="273"/>
    </location>
</feature>
<feature type="compositionally biased region" description="Polar residues" evidence="1">
    <location>
        <begin position="274"/>
        <end position="288"/>
    </location>
</feature>
<dbReference type="Proteomes" id="UP000204584">
    <property type="component" value="Segment"/>
</dbReference>